<dbReference type="Gene3D" id="1.10.287.3700">
    <property type="match status" value="1"/>
</dbReference>
<keyword evidence="4 7" id="KW-0547">Nucleotide-binding</keyword>
<dbReference type="GO" id="GO:0005524">
    <property type="term" value="F:ATP binding"/>
    <property type="evidence" value="ECO:0007669"/>
    <property type="project" value="UniProtKB-UniRule"/>
</dbReference>
<keyword evidence="8" id="KW-0862">Zinc</keyword>
<feature type="region of interest" description="Disordered" evidence="9">
    <location>
        <begin position="101"/>
        <end position="266"/>
    </location>
</feature>
<feature type="compositionally biased region" description="Low complexity" evidence="9">
    <location>
        <begin position="210"/>
        <end position="247"/>
    </location>
</feature>
<evidence type="ECO:0000259" key="10">
    <source>
        <dbReference type="PROSITE" id="PS50011"/>
    </source>
</evidence>
<comment type="domain">
    <text evidence="7">The pseudokinase domain, the coiled-coil (CC), and C-terminal knob domain (CK) form a structural unit (PKC) that forms an extensive high-affinity interaction surface for PAN2.</text>
</comment>
<comment type="domain">
    <text evidence="7">Contains a pseudokinase domain. The protein kinase domain is predicted to be catalytically inactive because some of the residues important for catalytic activity are substituted and it lacks the equivalent of the binding site for a peptide substrate. However, it has retained an ATP-binding site and ATP-binding is required for mRNA degradation, stimulating the activity of the PAN2 nuclease in vitro. The nucleotide-binding site is juxtaposed to the RNase active site of PAN2 in the complex and may actually bind nucleosides of a poly(A) RNA rather than ATP, feeding the poly(A)-tail to the active site of the deadenylase and thus increasing the efficiency with which this distributive enzyme degrades oligo(A) RNAs.</text>
</comment>
<feature type="domain" description="C3H1-type" evidence="11">
    <location>
        <begin position="7"/>
        <end position="36"/>
    </location>
</feature>
<dbReference type="AlphaFoldDB" id="M3HKJ5"/>
<evidence type="ECO:0000313" key="13">
    <source>
        <dbReference type="Proteomes" id="UP000011777"/>
    </source>
</evidence>
<feature type="coiled-coil region" evidence="7">
    <location>
        <begin position="580"/>
        <end position="618"/>
    </location>
</feature>
<comment type="caution">
    <text evidence="7">Lacks conserved residue(s) required for the propagation of feature annotation.</text>
</comment>
<feature type="binding site" evidence="7">
    <location>
        <position position="362"/>
    </location>
    <ligand>
        <name>ATP</name>
        <dbReference type="ChEBI" id="CHEBI:30616"/>
    </ligand>
</feature>
<dbReference type="InterPro" id="IPR000719">
    <property type="entry name" value="Prot_kinase_dom"/>
</dbReference>
<keyword evidence="8" id="KW-0863">Zinc-finger</keyword>
<dbReference type="PANTHER" id="PTHR12272">
    <property type="entry name" value="DEADENYLATION COMPLEX SUBUNIT PAN3"/>
    <property type="match status" value="1"/>
</dbReference>
<dbReference type="InterPro" id="IPR030844">
    <property type="entry name" value="PAN3"/>
</dbReference>
<keyword evidence="5 7" id="KW-0067">ATP-binding</keyword>
<reference evidence="12 13" key="1">
    <citation type="submission" date="2013-02" db="EMBL/GenBank/DDBJ databases">
        <title>Genome sequence of Candida maltosa Xu316, a potential industrial strain for xylitol and ethanol production.</title>
        <authorList>
            <person name="Yu J."/>
            <person name="Wang Q."/>
            <person name="Geng X."/>
            <person name="Bao W."/>
            <person name="He P."/>
            <person name="Cai J."/>
        </authorList>
    </citation>
    <scope>NUCLEOTIDE SEQUENCE [LARGE SCALE GENOMIC DNA]</scope>
    <source>
        <strain evidence="13">Xu316</strain>
    </source>
</reference>
<dbReference type="Gene3D" id="6.10.250.3160">
    <property type="match status" value="1"/>
</dbReference>
<keyword evidence="8" id="KW-0479">Metal-binding</keyword>
<proteinExistence type="inferred from homology"/>
<sequence>MNINLDTAKDTLCKNILIYGYCKFENKGCAFSHNRQQPQQPQPTTNNAANTPNSANSTVSSSTESSNKKKYNLNTPSFQPSVSNLSSKFSNLSPKLKEIPVFKPENGAPTNNTTSNATATTTPADHRPYTSKKFNVSTPSFTPSSFEFGNSNGTSNNTAATSSPLAISSAPPLQNQSQSTIHAPLPTNSHLPPGLPTNIASSSNSYFPISTPTPGQQQQPQPPLSLQQPSGPGTPGPALGQAQNQGPPQQPGAGGSNQPMYPLQYHLYAPAPPPRLTIPLQPHELNSQAMFIPNDLREYLHKKNEASLQSLSHSNLPDHVNQYHSLVPIDKSYEPISKLWLGKNSLIFKVYNNFDGNLYAMRKIEPCNEIINDKPFKTIKKWKSINNANIVGLQDAFTTMAFNNNGTSTGNTSLCIVYDYYPNSISLLEHHKKGLNIKPITEDLLWNYLIQLINALTSIHGKGLSAKSTINLSKIVVTNKNRIRLSSVGISDILEYDEQAADEEIDIKEEQLQDIKNVAKILIELSVLLLPLDMRQSNNIFNSLKSSTNLSEEFVNVLQELSEATKDSFVLEEFYKKISHKMITIINNLQDSNDFMEGQLGSELENGRLFRLMSKLNYLLFDDHRQQDKNTNENDKILRLFMKYIYNCYDNQKKIINLNKVLINLNKLDCGIDEKILLINNDDCIIVSYKELKEIVDYKFRMLRE</sequence>
<dbReference type="STRING" id="1245528.M3HKJ5"/>
<dbReference type="GO" id="GO:0006397">
    <property type="term" value="P:mRNA processing"/>
    <property type="evidence" value="ECO:0007669"/>
    <property type="project" value="UniProtKB-KW"/>
</dbReference>
<dbReference type="GO" id="GO:0008143">
    <property type="term" value="F:poly(A) binding"/>
    <property type="evidence" value="ECO:0007669"/>
    <property type="project" value="TreeGrafter"/>
</dbReference>
<feature type="compositionally biased region" description="Low complexity" evidence="9">
    <location>
        <begin position="106"/>
        <end position="123"/>
    </location>
</feature>
<feature type="compositionally biased region" description="Low complexity" evidence="9">
    <location>
        <begin position="36"/>
        <end position="63"/>
    </location>
</feature>
<evidence type="ECO:0000259" key="11">
    <source>
        <dbReference type="PROSITE" id="PS50103"/>
    </source>
</evidence>
<keyword evidence="3 7" id="KW-0507">mRNA processing</keyword>
<evidence type="ECO:0000256" key="9">
    <source>
        <dbReference type="SAM" id="MobiDB-lite"/>
    </source>
</evidence>
<feature type="compositionally biased region" description="Polar residues" evidence="9">
    <location>
        <begin position="72"/>
        <end position="84"/>
    </location>
</feature>
<dbReference type="PANTHER" id="PTHR12272:SF11">
    <property type="entry name" value="PAN2-PAN3 DEADENYLATION COMPLEX SUBUNIT PAN3"/>
    <property type="match status" value="1"/>
</dbReference>
<evidence type="ECO:0000256" key="3">
    <source>
        <dbReference type="ARBA" id="ARBA00022664"/>
    </source>
</evidence>
<evidence type="ECO:0000256" key="1">
    <source>
        <dbReference type="ARBA" id="ARBA00004496"/>
    </source>
</evidence>
<dbReference type="InterPro" id="IPR041332">
    <property type="entry name" value="Pan3_CK"/>
</dbReference>
<feature type="region of interest" description="Knob domain" evidence="7">
    <location>
        <begin position="619"/>
        <end position="705"/>
    </location>
</feature>
<dbReference type="HOGENOM" id="CLU_016423_1_0_1"/>
<feature type="region of interest" description="Disordered" evidence="9">
    <location>
        <begin position="33"/>
        <end position="84"/>
    </location>
</feature>
<dbReference type="OMA" id="YVFHSVD"/>
<dbReference type="SMART" id="SM00220">
    <property type="entry name" value="S_TKc"/>
    <property type="match status" value="1"/>
</dbReference>
<comment type="domain">
    <text evidence="7">The N-terminal zinc finger binds to poly(A) RNA.</text>
</comment>
<dbReference type="GO" id="GO:0000932">
    <property type="term" value="C:P-body"/>
    <property type="evidence" value="ECO:0007669"/>
    <property type="project" value="TreeGrafter"/>
</dbReference>
<evidence type="ECO:0000256" key="5">
    <source>
        <dbReference type="ARBA" id="ARBA00022840"/>
    </source>
</evidence>
<evidence type="ECO:0000256" key="2">
    <source>
        <dbReference type="ARBA" id="ARBA00022490"/>
    </source>
</evidence>
<keyword evidence="13" id="KW-1185">Reference proteome</keyword>
<evidence type="ECO:0000313" key="12">
    <source>
        <dbReference type="EMBL" id="EMG47917.1"/>
    </source>
</evidence>
<dbReference type="EMBL" id="AOGT01001334">
    <property type="protein sequence ID" value="EMG47917.1"/>
    <property type="molecule type" value="Genomic_DNA"/>
</dbReference>
<evidence type="ECO:0000256" key="8">
    <source>
        <dbReference type="PROSITE-ProRule" id="PRU00723"/>
    </source>
</evidence>
<dbReference type="GO" id="GO:0000289">
    <property type="term" value="P:nuclear-transcribed mRNA poly(A) tail shortening"/>
    <property type="evidence" value="ECO:0007669"/>
    <property type="project" value="UniProtKB-UniRule"/>
</dbReference>
<comment type="similarity">
    <text evidence="7">Belongs to the protein kinase superfamily. PAN3 family.</text>
</comment>
<comment type="caution">
    <text evidence="12">The sequence shown here is derived from an EMBL/GenBank/DDBJ whole genome shotgun (WGS) entry which is preliminary data.</text>
</comment>
<organism evidence="12 13">
    <name type="scientific">Candida maltosa (strain Xu316)</name>
    <name type="common">Yeast</name>
    <dbReference type="NCBI Taxonomy" id="1245528"/>
    <lineage>
        <taxon>Eukaryota</taxon>
        <taxon>Fungi</taxon>
        <taxon>Dikarya</taxon>
        <taxon>Ascomycota</taxon>
        <taxon>Saccharomycotina</taxon>
        <taxon>Pichiomycetes</taxon>
        <taxon>Debaryomycetaceae</taxon>
        <taxon>Candida/Lodderomyces clade</taxon>
        <taxon>Candida</taxon>
    </lineage>
</organism>
<feature type="binding site" evidence="7">
    <location>
        <begin position="419"/>
        <end position="426"/>
    </location>
    <ligand>
        <name>ATP</name>
        <dbReference type="ChEBI" id="CHEBI:30616"/>
    </ligand>
</feature>
<accession>M3HKJ5</accession>
<gene>
    <name evidence="7" type="primary">PAN3</name>
    <name evidence="12" type="ORF">G210_1615</name>
</gene>
<dbReference type="Pfam" id="PF18101">
    <property type="entry name" value="Pan3_CK"/>
    <property type="match status" value="1"/>
</dbReference>
<evidence type="ECO:0000256" key="7">
    <source>
        <dbReference type="HAMAP-Rule" id="MF_03181"/>
    </source>
</evidence>
<evidence type="ECO:0000256" key="4">
    <source>
        <dbReference type="ARBA" id="ARBA00022741"/>
    </source>
</evidence>
<dbReference type="GO" id="GO:0004672">
    <property type="term" value="F:protein kinase activity"/>
    <property type="evidence" value="ECO:0007669"/>
    <property type="project" value="InterPro"/>
</dbReference>
<feature type="compositionally biased region" description="Low complexity" evidence="9">
    <location>
        <begin position="137"/>
        <end position="173"/>
    </location>
</feature>
<dbReference type="InterPro" id="IPR000571">
    <property type="entry name" value="Znf_CCCH"/>
</dbReference>
<dbReference type="InterPro" id="IPR011009">
    <property type="entry name" value="Kinase-like_dom_sf"/>
</dbReference>
<comment type="function">
    <text evidence="7">Regulatory subunit of the poly(A)-nuclease (PAN) deadenylation complex, one of two cytoplasmic mRNA deadenylases involved in mRNA turnover. PAN specifically shortens poly(A) tails of RNA and the activity is stimulated by poly(A)-binding protein PAB1. PAN deadenylation is followed by rapid degradation of the shortened mRNA tails by the CCR4-NOT complex. Deadenylated mRNAs are then degraded by two alternative mechanisms, namely exosome-mediated 3'-5' exonucleolytic degradation, or deadenlyation-dependent mRNA decaping and subsequent 5'-3' exonucleolytic degradation by XRN1. May also be involved in post-transcriptional maturation of mRNA poly(A) tails. PAN3 acts as a positive regulator for PAN activity, recruiting the catalytic subunit PAN2 to mRNA via its interaction with RNA and with PAB1.</text>
</comment>
<dbReference type="PROSITE" id="PS50103">
    <property type="entry name" value="ZF_C3H1"/>
    <property type="match status" value="1"/>
</dbReference>
<comment type="subunit">
    <text evidence="7">Homodimer. Forms a heterotrimer with a catalytic subunit PAN2 to form the poly(A)-nuclease (PAN) deadenylation complex. Interacts (via PAM-2 motif) with poly(A)-binding protein PAB1 (via PABC domain), conferring substrate specificity of the enzyme complex.</text>
</comment>
<comment type="subcellular location">
    <subcellularLocation>
        <location evidence="1 7">Cytoplasm</location>
    </subcellularLocation>
</comment>
<dbReference type="OrthoDB" id="204958at2759"/>
<dbReference type="Proteomes" id="UP000011777">
    <property type="component" value="Unassembled WGS sequence"/>
</dbReference>
<feature type="compositionally biased region" description="Polar residues" evidence="9">
    <location>
        <begin position="174"/>
        <end position="190"/>
    </location>
</feature>
<dbReference type="Gene3D" id="1.10.510.10">
    <property type="entry name" value="Transferase(Phosphotransferase) domain 1"/>
    <property type="match status" value="1"/>
</dbReference>
<keyword evidence="6 7" id="KW-0175">Coiled coil</keyword>
<dbReference type="SUPFAM" id="SSF56112">
    <property type="entry name" value="Protein kinase-like (PK-like)"/>
    <property type="match status" value="1"/>
</dbReference>
<feature type="domain" description="Protein kinase" evidence="10">
    <location>
        <begin position="333"/>
        <end position="583"/>
    </location>
</feature>
<dbReference type="HAMAP" id="MF_03181">
    <property type="entry name" value="PAN3"/>
    <property type="match status" value="1"/>
</dbReference>
<dbReference type="GO" id="GO:0008270">
    <property type="term" value="F:zinc ion binding"/>
    <property type="evidence" value="ECO:0007669"/>
    <property type="project" value="UniProtKB-KW"/>
</dbReference>
<protein>
    <recommendedName>
        <fullName evidence="7">PAN2-PAN3 deadenylation complex subunit PAN3</fullName>
    </recommendedName>
    <alternativeName>
        <fullName evidence="7">PAB1P-dependent poly(A)-specific ribonuclease</fullName>
    </alternativeName>
    <alternativeName>
        <fullName evidence="7">Poly(A)-nuclease deadenylation complex subunit 3</fullName>
        <shortName evidence="7">PAN deadenylation complex subunit 3</shortName>
    </alternativeName>
</protein>
<feature type="compositionally biased region" description="Polar residues" evidence="9">
    <location>
        <begin position="198"/>
        <end position="208"/>
    </location>
</feature>
<name>M3HKJ5_CANMX</name>
<keyword evidence="2 7" id="KW-0963">Cytoplasm</keyword>
<dbReference type="Pfam" id="PF25586">
    <property type="entry name" value="zf-CCCH_PAN3"/>
    <property type="match status" value="1"/>
</dbReference>
<dbReference type="GO" id="GO:0031251">
    <property type="term" value="C:PAN complex"/>
    <property type="evidence" value="ECO:0007669"/>
    <property type="project" value="UniProtKB-UniRule"/>
</dbReference>
<evidence type="ECO:0000256" key="6">
    <source>
        <dbReference type="ARBA" id="ARBA00023054"/>
    </source>
</evidence>
<dbReference type="PROSITE" id="PS50011">
    <property type="entry name" value="PROTEIN_KINASE_DOM"/>
    <property type="match status" value="1"/>
</dbReference>
<dbReference type="Gene3D" id="1.20.5.5160">
    <property type="match status" value="1"/>
</dbReference>
<feature type="zinc finger region" description="C3H1-type" evidence="8">
    <location>
        <begin position="7"/>
        <end position="36"/>
    </location>
</feature>
<dbReference type="eggNOG" id="KOG3741">
    <property type="taxonomic scope" value="Eukaryota"/>
</dbReference>